<dbReference type="STRING" id="1236976.JCM16418_1913"/>
<accession>W7YTC6</accession>
<gene>
    <name evidence="1" type="ORF">JCM16418_1913</name>
</gene>
<dbReference type="InterPro" id="IPR029058">
    <property type="entry name" value="AB_hydrolase_fold"/>
</dbReference>
<dbReference type="EMBL" id="BAVZ01000004">
    <property type="protein sequence ID" value="GAF07881.1"/>
    <property type="molecule type" value="Genomic_DNA"/>
</dbReference>
<organism evidence="1 2">
    <name type="scientific">Paenibacillus pini JCM 16418</name>
    <dbReference type="NCBI Taxonomy" id="1236976"/>
    <lineage>
        <taxon>Bacteria</taxon>
        <taxon>Bacillati</taxon>
        <taxon>Bacillota</taxon>
        <taxon>Bacilli</taxon>
        <taxon>Bacillales</taxon>
        <taxon>Paenibacillaceae</taxon>
        <taxon>Paenibacillus</taxon>
    </lineage>
</organism>
<evidence type="ECO:0000313" key="2">
    <source>
        <dbReference type="Proteomes" id="UP000019364"/>
    </source>
</evidence>
<dbReference type="ESTHER" id="9bacl-w7ytc6">
    <property type="family name" value="UCP033634"/>
</dbReference>
<name>W7YTC6_9BACL</name>
<proteinExistence type="predicted"/>
<evidence type="ECO:0008006" key="3">
    <source>
        <dbReference type="Google" id="ProtNLM"/>
    </source>
</evidence>
<evidence type="ECO:0000313" key="1">
    <source>
        <dbReference type="EMBL" id="GAF07881.1"/>
    </source>
</evidence>
<dbReference type="eggNOG" id="COG0657">
    <property type="taxonomic scope" value="Bacteria"/>
</dbReference>
<dbReference type="OrthoDB" id="1908495at2"/>
<keyword evidence="2" id="KW-1185">Reference proteome</keyword>
<comment type="caution">
    <text evidence="1">The sequence shown here is derived from an EMBL/GenBank/DDBJ whole genome shotgun (WGS) entry which is preliminary data.</text>
</comment>
<dbReference type="PIRSF" id="PIRSF033634">
    <property type="entry name" value="UCP033634"/>
    <property type="match status" value="1"/>
</dbReference>
<protein>
    <recommendedName>
        <fullName evidence="3">Alpha/beta hydrolase</fullName>
    </recommendedName>
</protein>
<reference evidence="1 2" key="1">
    <citation type="journal article" date="2014" name="Genome Announc.">
        <title>Draft Genome Sequence of Paenibacillus pini JCM 16418T, Isolated from the Rhizosphere of Pine Tree.</title>
        <authorList>
            <person name="Yuki M."/>
            <person name="Oshima K."/>
            <person name="Suda W."/>
            <person name="Oshida Y."/>
            <person name="Kitamura K."/>
            <person name="Iida Y."/>
            <person name="Hattori M."/>
            <person name="Ohkuma M."/>
        </authorList>
    </citation>
    <scope>NUCLEOTIDE SEQUENCE [LARGE SCALE GENOMIC DNA]</scope>
    <source>
        <strain evidence="1 2">JCM 16418</strain>
    </source>
</reference>
<sequence length="206" mass="23253">MNLNYITLPSFWGSEVRHRHISNGSTSLVVFFPGQNYSCDLPLLYYAKQSALEHQNDVLLLEYGYQSARTELDFHYLDTIVEECLLGIRQISESYQTVHFVSKSLGTIIAGRVEESWKAEGITIRQLFLTPVDKSVPYLLQSSGMAIYGTNDPMISEESIDIMHGAAKLKVHAVPEGTHALEVSSVHHSLKILAELVELYDEFFNK</sequence>
<dbReference type="InterPro" id="IPR017018">
    <property type="entry name" value="UCP033634"/>
</dbReference>
<dbReference type="AlphaFoldDB" id="W7YTC6"/>
<dbReference type="SUPFAM" id="SSF53474">
    <property type="entry name" value="alpha/beta-Hydrolases"/>
    <property type="match status" value="1"/>
</dbReference>
<dbReference type="Proteomes" id="UP000019364">
    <property type="component" value="Unassembled WGS sequence"/>
</dbReference>
<dbReference type="RefSeq" id="WP_036647678.1">
    <property type="nucleotide sequence ID" value="NZ_BAVZ01000004.1"/>
</dbReference>